<organism evidence="2 3">
    <name type="scientific">Scophthalmus maximus</name>
    <name type="common">Turbot</name>
    <name type="synonym">Psetta maxima</name>
    <dbReference type="NCBI Taxonomy" id="52904"/>
    <lineage>
        <taxon>Eukaryota</taxon>
        <taxon>Metazoa</taxon>
        <taxon>Chordata</taxon>
        <taxon>Craniata</taxon>
        <taxon>Vertebrata</taxon>
        <taxon>Euteleostomi</taxon>
        <taxon>Actinopterygii</taxon>
        <taxon>Neopterygii</taxon>
        <taxon>Teleostei</taxon>
        <taxon>Neoteleostei</taxon>
        <taxon>Acanthomorphata</taxon>
        <taxon>Carangaria</taxon>
        <taxon>Pleuronectiformes</taxon>
        <taxon>Pleuronectoidei</taxon>
        <taxon>Scophthalmidae</taxon>
        <taxon>Scophthalmus</taxon>
    </lineage>
</organism>
<gene>
    <name evidence="2" type="ORF">F2P81_022930</name>
</gene>
<comment type="caution">
    <text evidence="2">The sequence shown here is derived from an EMBL/GenBank/DDBJ whole genome shotgun (WGS) entry which is preliminary data.</text>
</comment>
<feature type="chain" id="PRO_5025640030" evidence="1">
    <location>
        <begin position="23"/>
        <end position="124"/>
    </location>
</feature>
<dbReference type="Proteomes" id="UP000438429">
    <property type="component" value="Unassembled WGS sequence"/>
</dbReference>
<evidence type="ECO:0000313" key="2">
    <source>
        <dbReference type="EMBL" id="KAF0024128.1"/>
    </source>
</evidence>
<dbReference type="EMBL" id="VEVO01000021">
    <property type="protein sequence ID" value="KAF0024128.1"/>
    <property type="molecule type" value="Genomic_DNA"/>
</dbReference>
<sequence length="124" mass="14158">MSTRPSFSFLSFLHLFLILSVSDETNVVDSVVSDGGSRRNLIGYISRQSYQTLLPLAAVLRRGGYLLEKEKPRFLVCHLRSSGDDEREIECCRGLDEQCLVSERVERIRCESFMTHRPRFASAV</sequence>
<proteinExistence type="predicted"/>
<evidence type="ECO:0000313" key="3">
    <source>
        <dbReference type="Proteomes" id="UP000438429"/>
    </source>
</evidence>
<reference evidence="2 3" key="1">
    <citation type="submission" date="2019-06" db="EMBL/GenBank/DDBJ databases">
        <title>Draft genomes of female and male turbot (Scophthalmus maximus).</title>
        <authorList>
            <person name="Xu H."/>
            <person name="Xu X.-W."/>
            <person name="Shao C."/>
            <person name="Chen S."/>
        </authorList>
    </citation>
    <scope>NUCLEOTIDE SEQUENCE [LARGE SCALE GENOMIC DNA]</scope>
    <source>
        <strain evidence="2">Ysfricsl-2016a</strain>
        <tissue evidence="2">Blood</tissue>
    </source>
</reference>
<dbReference type="AlphaFoldDB" id="A0A6A4RVX9"/>
<keyword evidence="1" id="KW-0732">Signal</keyword>
<accession>A0A6A4RVX9</accession>
<protein>
    <submittedName>
        <fullName evidence="2">Uncharacterized protein</fullName>
    </submittedName>
</protein>
<name>A0A6A4RVX9_SCOMX</name>
<feature type="signal peptide" evidence="1">
    <location>
        <begin position="1"/>
        <end position="22"/>
    </location>
</feature>
<evidence type="ECO:0000256" key="1">
    <source>
        <dbReference type="SAM" id="SignalP"/>
    </source>
</evidence>